<dbReference type="Gene3D" id="3.30.360.10">
    <property type="entry name" value="Dihydrodipicolinate Reductase, domain 2"/>
    <property type="match status" value="1"/>
</dbReference>
<feature type="domain" description="GFO/IDH/MocA-like oxidoreductase" evidence="1">
    <location>
        <begin position="2"/>
        <end position="70"/>
    </location>
</feature>
<sequence>ELRGIYGNFTFNNSKDKGNVRYKQEWGGGSLYDVGVYPISVARMLLDQEPQAATVHALFSEEHDNVDMMASG</sequence>
<dbReference type="EMBL" id="NPBS01000854">
    <property type="protein sequence ID" value="PAF11719.1"/>
    <property type="molecule type" value="Genomic_DNA"/>
</dbReference>
<accession>A0A268QUK7</accession>
<organism evidence="2 3">
    <name type="scientific">Shouchella clausii</name>
    <name type="common">Alkalihalobacillus clausii</name>
    <dbReference type="NCBI Taxonomy" id="79880"/>
    <lineage>
        <taxon>Bacteria</taxon>
        <taxon>Bacillati</taxon>
        <taxon>Bacillota</taxon>
        <taxon>Bacilli</taxon>
        <taxon>Bacillales</taxon>
        <taxon>Bacillaceae</taxon>
        <taxon>Shouchella</taxon>
    </lineage>
</organism>
<reference evidence="2 3" key="1">
    <citation type="submission" date="2017-07" db="EMBL/GenBank/DDBJ databases">
        <title>Isolation and whole genome analysis of endospore-forming bacteria from heroin.</title>
        <authorList>
            <person name="Kalinowski J."/>
            <person name="Ahrens B."/>
            <person name="Al-Dilaimi A."/>
            <person name="Winkler A."/>
            <person name="Wibberg D."/>
            <person name="Schleenbecker U."/>
            <person name="Ruckert C."/>
            <person name="Wolfel R."/>
            <person name="Grass G."/>
        </authorList>
    </citation>
    <scope>NUCLEOTIDE SEQUENCE [LARGE SCALE GENOMIC DNA]</scope>
    <source>
        <strain evidence="2 3">7523-2</strain>
    </source>
</reference>
<proteinExistence type="predicted"/>
<gene>
    <name evidence="2" type="ORF">CHH61_25790</name>
</gene>
<dbReference type="Proteomes" id="UP000216133">
    <property type="component" value="Unassembled WGS sequence"/>
</dbReference>
<comment type="caution">
    <text evidence="2">The sequence shown here is derived from an EMBL/GenBank/DDBJ whole genome shotgun (WGS) entry which is preliminary data.</text>
</comment>
<dbReference type="SUPFAM" id="SSF55347">
    <property type="entry name" value="Glyceraldehyde-3-phosphate dehydrogenase-like, C-terminal domain"/>
    <property type="match status" value="1"/>
</dbReference>
<feature type="non-terminal residue" evidence="2">
    <location>
        <position position="72"/>
    </location>
</feature>
<name>A0A268QUK7_SHOCL</name>
<dbReference type="InterPro" id="IPR055170">
    <property type="entry name" value="GFO_IDH_MocA-like_dom"/>
</dbReference>
<dbReference type="Pfam" id="PF22725">
    <property type="entry name" value="GFO_IDH_MocA_C3"/>
    <property type="match status" value="1"/>
</dbReference>
<dbReference type="AlphaFoldDB" id="A0A268QUK7"/>
<evidence type="ECO:0000259" key="1">
    <source>
        <dbReference type="Pfam" id="PF22725"/>
    </source>
</evidence>
<evidence type="ECO:0000313" key="2">
    <source>
        <dbReference type="EMBL" id="PAF11719.1"/>
    </source>
</evidence>
<feature type="non-terminal residue" evidence="2">
    <location>
        <position position="1"/>
    </location>
</feature>
<protein>
    <submittedName>
        <fullName evidence="2">Oxidoreductase</fullName>
    </submittedName>
</protein>
<evidence type="ECO:0000313" key="3">
    <source>
        <dbReference type="Proteomes" id="UP000216133"/>
    </source>
</evidence>